<proteinExistence type="inferred from homology"/>
<dbReference type="Proteomes" id="UP000051096">
    <property type="component" value="Unassembled WGS sequence"/>
</dbReference>
<dbReference type="PROSITE" id="PS51747">
    <property type="entry name" value="CYT_DCMP_DEAMINASES_2"/>
    <property type="match status" value="1"/>
</dbReference>
<comment type="caution">
    <text evidence="9">The sequence shown here is derived from an EMBL/GenBank/DDBJ whole genome shotgun (WGS) entry which is preliminary data.</text>
</comment>
<feature type="domain" description="CMP/dCMP-type deaminase" evidence="8">
    <location>
        <begin position="4"/>
        <end position="142"/>
    </location>
</feature>
<dbReference type="PANTHER" id="PTHR11086">
    <property type="entry name" value="DEOXYCYTIDYLATE DEAMINASE-RELATED"/>
    <property type="match status" value="1"/>
</dbReference>
<dbReference type="InterPro" id="IPR016193">
    <property type="entry name" value="Cytidine_deaminase-like"/>
</dbReference>
<keyword evidence="3 7" id="KW-0479">Metal-binding</keyword>
<dbReference type="PIRSF" id="PIRSF006019">
    <property type="entry name" value="dCMP_deaminase"/>
    <property type="match status" value="1"/>
</dbReference>
<evidence type="ECO:0000313" key="10">
    <source>
        <dbReference type="Proteomes" id="UP000051096"/>
    </source>
</evidence>
<evidence type="ECO:0000256" key="5">
    <source>
        <dbReference type="ARBA" id="ARBA00022833"/>
    </source>
</evidence>
<feature type="binding site" evidence="7">
    <location>
        <position position="105"/>
    </location>
    <ligand>
        <name>Zn(2+)</name>
        <dbReference type="ChEBI" id="CHEBI:29105"/>
        <note>catalytic</note>
    </ligand>
</feature>
<comment type="similarity">
    <text evidence="2">Belongs to the cytidine and deoxycytidylate deaminase family.</text>
</comment>
<protein>
    <submittedName>
        <fullName evidence="9">Cytidine deaminase</fullName>
    </submittedName>
</protein>
<dbReference type="GO" id="GO:0004132">
    <property type="term" value="F:dCMP deaminase activity"/>
    <property type="evidence" value="ECO:0007669"/>
    <property type="project" value="InterPro"/>
</dbReference>
<keyword evidence="4" id="KW-0378">Hydrolase</keyword>
<evidence type="ECO:0000259" key="8">
    <source>
        <dbReference type="PROSITE" id="PS51747"/>
    </source>
</evidence>
<dbReference type="GO" id="GO:0005737">
    <property type="term" value="C:cytoplasm"/>
    <property type="evidence" value="ECO:0007669"/>
    <property type="project" value="TreeGrafter"/>
</dbReference>
<dbReference type="CDD" id="cd01286">
    <property type="entry name" value="deoxycytidylate_deaminase"/>
    <property type="match status" value="1"/>
</dbReference>
<organism evidence="9 10">
    <name type="scientific">candidate division WOR_3 bacterium SM23_60</name>
    <dbReference type="NCBI Taxonomy" id="1703780"/>
    <lineage>
        <taxon>Bacteria</taxon>
        <taxon>Bacteria division WOR-3</taxon>
    </lineage>
</organism>
<feature type="binding site" evidence="7">
    <location>
        <position position="77"/>
    </location>
    <ligand>
        <name>Zn(2+)</name>
        <dbReference type="ChEBI" id="CHEBI:29105"/>
        <note>catalytic</note>
    </ligand>
</feature>
<dbReference type="InterPro" id="IPR002125">
    <property type="entry name" value="CMP_dCMP_dom"/>
</dbReference>
<sequence>MRKSWDDYFMSIAELVATRSTCLRRHVGAIIVKDKRILTTGYNGAPSGTAHCEDIGCLRETLKVPAGERHEICRGIHAEQNAIIQAATFGVNISGGSMYSTHQPCFICTKMLINAHIASIIYKEEYPDELAVAMLREAGIPFKKL</sequence>
<dbReference type="InterPro" id="IPR035105">
    <property type="entry name" value="Deoxycytidylate_deaminase_dom"/>
</dbReference>
<evidence type="ECO:0000313" key="9">
    <source>
        <dbReference type="EMBL" id="KPK68448.1"/>
    </source>
</evidence>
<evidence type="ECO:0000256" key="3">
    <source>
        <dbReference type="ARBA" id="ARBA00022723"/>
    </source>
</evidence>
<dbReference type="Pfam" id="PF00383">
    <property type="entry name" value="dCMP_cyt_deam_1"/>
    <property type="match status" value="1"/>
</dbReference>
<dbReference type="GO" id="GO:0006220">
    <property type="term" value="P:pyrimidine nucleotide metabolic process"/>
    <property type="evidence" value="ECO:0007669"/>
    <property type="project" value="InterPro"/>
</dbReference>
<evidence type="ECO:0000256" key="1">
    <source>
        <dbReference type="ARBA" id="ARBA00001947"/>
    </source>
</evidence>
<name>A0A0S8G6K8_UNCW3</name>
<dbReference type="SUPFAM" id="SSF53927">
    <property type="entry name" value="Cytidine deaminase-like"/>
    <property type="match status" value="1"/>
</dbReference>
<dbReference type="EMBL" id="LJUO01000167">
    <property type="protein sequence ID" value="KPK68448.1"/>
    <property type="molecule type" value="Genomic_DNA"/>
</dbReference>
<evidence type="ECO:0000256" key="6">
    <source>
        <dbReference type="PIRSR" id="PIRSR006019-1"/>
    </source>
</evidence>
<feature type="binding site" evidence="7">
    <location>
        <position position="108"/>
    </location>
    <ligand>
        <name>Zn(2+)</name>
        <dbReference type="ChEBI" id="CHEBI:29105"/>
        <note>catalytic</note>
    </ligand>
</feature>
<evidence type="ECO:0000256" key="2">
    <source>
        <dbReference type="ARBA" id="ARBA00006576"/>
    </source>
</evidence>
<gene>
    <name evidence="9" type="ORF">AMJ87_11915</name>
</gene>
<feature type="active site" description="Proton donor" evidence="6">
    <location>
        <position position="79"/>
    </location>
</feature>
<dbReference type="PANTHER" id="PTHR11086:SF18">
    <property type="entry name" value="DEOXYCYTIDYLATE DEAMINASE"/>
    <property type="match status" value="1"/>
</dbReference>
<evidence type="ECO:0000256" key="7">
    <source>
        <dbReference type="PIRSR" id="PIRSR006019-2"/>
    </source>
</evidence>
<dbReference type="InterPro" id="IPR016192">
    <property type="entry name" value="APOBEC/CMP_deaminase_Zn-bd"/>
</dbReference>
<dbReference type="InterPro" id="IPR015517">
    <property type="entry name" value="dCMP_deaminase-rel"/>
</dbReference>
<keyword evidence="5 7" id="KW-0862">Zinc</keyword>
<dbReference type="PROSITE" id="PS00903">
    <property type="entry name" value="CYT_DCMP_DEAMINASES_1"/>
    <property type="match status" value="1"/>
</dbReference>
<evidence type="ECO:0000256" key="4">
    <source>
        <dbReference type="ARBA" id="ARBA00022801"/>
    </source>
</evidence>
<reference evidence="9 10" key="1">
    <citation type="journal article" date="2015" name="Microbiome">
        <title>Genomic resolution of linkages in carbon, nitrogen, and sulfur cycling among widespread estuary sediment bacteria.</title>
        <authorList>
            <person name="Baker B.J."/>
            <person name="Lazar C.S."/>
            <person name="Teske A.P."/>
            <person name="Dick G.J."/>
        </authorList>
    </citation>
    <scope>NUCLEOTIDE SEQUENCE [LARGE SCALE GENOMIC DNA]</scope>
    <source>
        <strain evidence="9">SM23_60</strain>
    </source>
</reference>
<accession>A0A0S8G6K8</accession>
<dbReference type="InterPro" id="IPR016473">
    <property type="entry name" value="dCMP_deaminase"/>
</dbReference>
<dbReference type="Gene3D" id="3.40.140.10">
    <property type="entry name" value="Cytidine Deaminase, domain 2"/>
    <property type="match status" value="1"/>
</dbReference>
<dbReference type="AlphaFoldDB" id="A0A0S8G6K8"/>
<dbReference type="GO" id="GO:0008270">
    <property type="term" value="F:zinc ion binding"/>
    <property type="evidence" value="ECO:0007669"/>
    <property type="project" value="InterPro"/>
</dbReference>
<comment type="cofactor">
    <cofactor evidence="1 7">
        <name>Zn(2+)</name>
        <dbReference type="ChEBI" id="CHEBI:29105"/>
    </cofactor>
</comment>